<dbReference type="Proteomes" id="UP000244005">
    <property type="component" value="Unassembled WGS sequence"/>
</dbReference>
<accession>A0A2R6WE86</accession>
<evidence type="ECO:0008006" key="3">
    <source>
        <dbReference type="Google" id="ProtNLM"/>
    </source>
</evidence>
<gene>
    <name evidence="1" type="ORF">MARPO_0102s0036</name>
</gene>
<proteinExistence type="predicted"/>
<evidence type="ECO:0000313" key="1">
    <source>
        <dbReference type="EMBL" id="PTQ32169.1"/>
    </source>
</evidence>
<dbReference type="AlphaFoldDB" id="A0A2R6WE86"/>
<dbReference type="EMBL" id="KZ772774">
    <property type="protein sequence ID" value="PTQ32169.1"/>
    <property type="molecule type" value="Genomic_DNA"/>
</dbReference>
<dbReference type="Gramene" id="Mp7g18040.1">
    <property type="protein sequence ID" value="Mp7g18040.1.cds"/>
    <property type="gene ID" value="Mp7g18040"/>
</dbReference>
<protein>
    <recommendedName>
        <fullName evidence="3">Calcineurin-like phosphoesterase domain-containing protein</fullName>
    </recommendedName>
</protein>
<sequence>MCCTLSCKEKQKLLSSGHSSHHLRSVLPVAWLRPDIWWITEVTEASTEFGSREHSASRRLLADRSQIYILIFGHNHQRLGIWSSGMILALGARGREFDSRNAPRKFIL</sequence>
<organism evidence="1 2">
    <name type="scientific">Marchantia polymorpha</name>
    <name type="common">Common liverwort</name>
    <name type="synonym">Marchantia aquatica</name>
    <dbReference type="NCBI Taxonomy" id="3197"/>
    <lineage>
        <taxon>Eukaryota</taxon>
        <taxon>Viridiplantae</taxon>
        <taxon>Streptophyta</taxon>
        <taxon>Embryophyta</taxon>
        <taxon>Marchantiophyta</taxon>
        <taxon>Marchantiopsida</taxon>
        <taxon>Marchantiidae</taxon>
        <taxon>Marchantiales</taxon>
        <taxon>Marchantiaceae</taxon>
        <taxon>Marchantia</taxon>
    </lineage>
</organism>
<name>A0A2R6WE86_MARPO</name>
<dbReference type="OrthoDB" id="1937563at2759"/>
<keyword evidence="2" id="KW-1185">Reference proteome</keyword>
<evidence type="ECO:0000313" key="2">
    <source>
        <dbReference type="Proteomes" id="UP000244005"/>
    </source>
</evidence>
<reference evidence="2" key="1">
    <citation type="journal article" date="2017" name="Cell">
        <title>Insights into land plant evolution garnered from the Marchantia polymorpha genome.</title>
        <authorList>
            <person name="Bowman J.L."/>
            <person name="Kohchi T."/>
            <person name="Yamato K.T."/>
            <person name="Jenkins J."/>
            <person name="Shu S."/>
            <person name="Ishizaki K."/>
            <person name="Yamaoka S."/>
            <person name="Nishihama R."/>
            <person name="Nakamura Y."/>
            <person name="Berger F."/>
            <person name="Adam C."/>
            <person name="Aki S.S."/>
            <person name="Althoff F."/>
            <person name="Araki T."/>
            <person name="Arteaga-Vazquez M.A."/>
            <person name="Balasubrmanian S."/>
            <person name="Barry K."/>
            <person name="Bauer D."/>
            <person name="Boehm C.R."/>
            <person name="Briginshaw L."/>
            <person name="Caballero-Perez J."/>
            <person name="Catarino B."/>
            <person name="Chen F."/>
            <person name="Chiyoda S."/>
            <person name="Chovatia M."/>
            <person name="Davies K.M."/>
            <person name="Delmans M."/>
            <person name="Demura T."/>
            <person name="Dierschke T."/>
            <person name="Dolan L."/>
            <person name="Dorantes-Acosta A.E."/>
            <person name="Eklund D.M."/>
            <person name="Florent S.N."/>
            <person name="Flores-Sandoval E."/>
            <person name="Fujiyama A."/>
            <person name="Fukuzawa H."/>
            <person name="Galik B."/>
            <person name="Grimanelli D."/>
            <person name="Grimwood J."/>
            <person name="Grossniklaus U."/>
            <person name="Hamada T."/>
            <person name="Haseloff J."/>
            <person name="Hetherington A.J."/>
            <person name="Higo A."/>
            <person name="Hirakawa Y."/>
            <person name="Hundley H.N."/>
            <person name="Ikeda Y."/>
            <person name="Inoue K."/>
            <person name="Inoue S.I."/>
            <person name="Ishida S."/>
            <person name="Jia Q."/>
            <person name="Kakita M."/>
            <person name="Kanazawa T."/>
            <person name="Kawai Y."/>
            <person name="Kawashima T."/>
            <person name="Kennedy M."/>
            <person name="Kinose K."/>
            <person name="Kinoshita T."/>
            <person name="Kohara Y."/>
            <person name="Koide E."/>
            <person name="Komatsu K."/>
            <person name="Kopischke S."/>
            <person name="Kubo M."/>
            <person name="Kyozuka J."/>
            <person name="Lagercrantz U."/>
            <person name="Lin S.S."/>
            <person name="Lindquist E."/>
            <person name="Lipzen A.M."/>
            <person name="Lu C.W."/>
            <person name="De Luna E."/>
            <person name="Martienssen R.A."/>
            <person name="Minamino N."/>
            <person name="Mizutani M."/>
            <person name="Mizutani M."/>
            <person name="Mochizuki N."/>
            <person name="Monte I."/>
            <person name="Mosher R."/>
            <person name="Nagasaki H."/>
            <person name="Nakagami H."/>
            <person name="Naramoto S."/>
            <person name="Nishitani K."/>
            <person name="Ohtani M."/>
            <person name="Okamoto T."/>
            <person name="Okumura M."/>
            <person name="Phillips J."/>
            <person name="Pollak B."/>
            <person name="Reinders A."/>
            <person name="Rovekamp M."/>
            <person name="Sano R."/>
            <person name="Sawa S."/>
            <person name="Schmid M.W."/>
            <person name="Shirakawa M."/>
            <person name="Solano R."/>
            <person name="Spunde A."/>
            <person name="Suetsugu N."/>
            <person name="Sugano S."/>
            <person name="Sugiyama A."/>
            <person name="Sun R."/>
            <person name="Suzuki Y."/>
            <person name="Takenaka M."/>
            <person name="Takezawa D."/>
            <person name="Tomogane H."/>
            <person name="Tsuzuki M."/>
            <person name="Ueda T."/>
            <person name="Umeda M."/>
            <person name="Ward J.M."/>
            <person name="Watanabe Y."/>
            <person name="Yazaki K."/>
            <person name="Yokoyama R."/>
            <person name="Yoshitake Y."/>
            <person name="Yotsui I."/>
            <person name="Zachgo S."/>
            <person name="Schmutz J."/>
        </authorList>
    </citation>
    <scope>NUCLEOTIDE SEQUENCE [LARGE SCALE GENOMIC DNA]</scope>
    <source>
        <strain evidence="2">Tak-1</strain>
    </source>
</reference>